<gene>
    <name evidence="1" type="ORF">PHMEG_0007842</name>
</gene>
<comment type="caution">
    <text evidence="1">The sequence shown here is derived from an EMBL/GenBank/DDBJ whole genome shotgun (WGS) entry which is preliminary data.</text>
</comment>
<organism evidence="1 2">
    <name type="scientific">Phytophthora megakarya</name>
    <dbReference type="NCBI Taxonomy" id="4795"/>
    <lineage>
        <taxon>Eukaryota</taxon>
        <taxon>Sar</taxon>
        <taxon>Stramenopiles</taxon>
        <taxon>Oomycota</taxon>
        <taxon>Peronosporomycetes</taxon>
        <taxon>Peronosporales</taxon>
        <taxon>Peronosporaceae</taxon>
        <taxon>Phytophthora</taxon>
    </lineage>
</organism>
<name>A0A225WLI6_9STRA</name>
<accession>A0A225WLI6</accession>
<dbReference type="AlphaFoldDB" id="A0A225WLI6"/>
<proteinExistence type="predicted"/>
<dbReference type="Proteomes" id="UP000198211">
    <property type="component" value="Unassembled WGS sequence"/>
</dbReference>
<dbReference type="EMBL" id="NBNE01000639">
    <property type="protein sequence ID" value="OWZ18118.1"/>
    <property type="molecule type" value="Genomic_DNA"/>
</dbReference>
<evidence type="ECO:0000313" key="1">
    <source>
        <dbReference type="EMBL" id="OWZ18118.1"/>
    </source>
</evidence>
<evidence type="ECO:0000313" key="2">
    <source>
        <dbReference type="Proteomes" id="UP000198211"/>
    </source>
</evidence>
<keyword evidence="2" id="KW-1185">Reference proteome</keyword>
<reference evidence="2" key="1">
    <citation type="submission" date="2017-03" db="EMBL/GenBank/DDBJ databases">
        <title>Phytopthora megakarya and P. palmivora, two closely related causual agents of cacao black pod achieved similar genome size and gene model numbers by different mechanisms.</title>
        <authorList>
            <person name="Ali S."/>
            <person name="Shao J."/>
            <person name="Larry D.J."/>
            <person name="Kronmiller B."/>
            <person name="Shen D."/>
            <person name="Strem M.D."/>
            <person name="Melnick R.L."/>
            <person name="Guiltinan M.J."/>
            <person name="Tyler B.M."/>
            <person name="Meinhardt L.W."/>
            <person name="Bailey B.A."/>
        </authorList>
    </citation>
    <scope>NUCLEOTIDE SEQUENCE [LARGE SCALE GENOMIC DNA]</scope>
    <source>
        <strain evidence="2">zdho120</strain>
    </source>
</reference>
<protein>
    <submittedName>
        <fullName evidence="1">Uncharacterized protein</fullName>
    </submittedName>
</protein>
<sequence>MFSSTHTRGQQYDGRRWIKGLERRSFIIHSIRIFRCSTISLVFGRCTPQTYSRRFNVREILNTLAPVVHLFTPTRLVTVDYSTRSRGEQEVGMLCCLLLEVWVKQGSTRPYVRNYQTQAGMHPVVPQVSHGNRSHGITRLNNTSRLSPRVHKLQPTAPAFVRLLYGRLELQQPQHRLLWGIVLVGFFFLLRRLDYLRIGQARHFYCIKHQNVFFSDAEGKPIR</sequence>